<dbReference type="Proteomes" id="UP000177040">
    <property type="component" value="Unassembled WGS sequence"/>
</dbReference>
<dbReference type="GO" id="GO:0005524">
    <property type="term" value="F:ATP binding"/>
    <property type="evidence" value="ECO:0007669"/>
    <property type="project" value="UniProtKB-KW"/>
</dbReference>
<gene>
    <name evidence="5" type="ORF">A2983_00440</name>
</gene>
<keyword evidence="1" id="KW-0436">Ligase</keyword>
<proteinExistence type="predicted"/>
<dbReference type="PANTHER" id="PTHR42918:SF6">
    <property type="entry name" value="ELONGATION FACTOR P--(R)-BETA-LYSINE LIGASE"/>
    <property type="match status" value="1"/>
</dbReference>
<evidence type="ECO:0000256" key="2">
    <source>
        <dbReference type="ARBA" id="ARBA00022741"/>
    </source>
</evidence>
<organism evidence="5 6">
    <name type="scientific">Candidatus Magasanikbacteria bacterium RIFCSPLOWO2_01_FULL_40_15</name>
    <dbReference type="NCBI Taxonomy" id="1798686"/>
    <lineage>
        <taxon>Bacteria</taxon>
        <taxon>Candidatus Magasanikiibacteriota</taxon>
    </lineage>
</organism>
<dbReference type="InterPro" id="IPR006195">
    <property type="entry name" value="aa-tRNA-synth_II"/>
</dbReference>
<dbReference type="NCBIfam" id="TIGR00462">
    <property type="entry name" value="genX"/>
    <property type="match status" value="1"/>
</dbReference>
<dbReference type="Pfam" id="PF00152">
    <property type="entry name" value="tRNA-synt_2"/>
    <property type="match status" value="1"/>
</dbReference>
<accession>A0A1F6N4E7</accession>
<evidence type="ECO:0000313" key="5">
    <source>
        <dbReference type="EMBL" id="OGH78797.1"/>
    </source>
</evidence>
<dbReference type="GO" id="GO:0006430">
    <property type="term" value="P:lysyl-tRNA aminoacylation"/>
    <property type="evidence" value="ECO:0007669"/>
    <property type="project" value="InterPro"/>
</dbReference>
<dbReference type="GO" id="GO:0005829">
    <property type="term" value="C:cytosol"/>
    <property type="evidence" value="ECO:0007669"/>
    <property type="project" value="TreeGrafter"/>
</dbReference>
<evidence type="ECO:0000259" key="4">
    <source>
        <dbReference type="PROSITE" id="PS50862"/>
    </source>
</evidence>
<sequence length="325" mass="37627">MTHLSQQKKVLESRFALIRAMRDWFGVAGFIEVDTPLLLRLPGQEPYLSSMPVNFFNEQNKEFTGYLHTSPEYAMKKLLAIGFKKIFSLGKVFRDQESFGGTHNPEFTMVEWYRANADFYSLMDDVENLCDFLQTKINQKQKIKFTRVHMRDLWREFIGINFNDYLEREPMLELCRKRGFNPNENESYEDLFYRIFLNEIEPKLIDRGGIILHHYPLAMAALSRPSATDIGYAERVEVYINGLEIANGFSELTDAVEQRRRLTEEQERRVDLGKDIFAIDEDFVEAVGLMPPSAGIALGVDRLIQVLLGCKNIDDVLVLPASKLF</sequence>
<evidence type="ECO:0000313" key="6">
    <source>
        <dbReference type="Proteomes" id="UP000177040"/>
    </source>
</evidence>
<keyword evidence="3" id="KW-0067">ATP-binding</keyword>
<protein>
    <submittedName>
        <fullName evidence="5">EF-P lysine aminoacylase GenX</fullName>
    </submittedName>
</protein>
<dbReference type="InterPro" id="IPR004364">
    <property type="entry name" value="Aa-tRNA-synt_II"/>
</dbReference>
<name>A0A1F6N4E7_9BACT</name>
<dbReference type="AlphaFoldDB" id="A0A1F6N4E7"/>
<dbReference type="Gene3D" id="3.30.930.10">
    <property type="entry name" value="Bira Bifunctional Protein, Domain 2"/>
    <property type="match status" value="1"/>
</dbReference>
<reference evidence="5 6" key="1">
    <citation type="journal article" date="2016" name="Nat. Commun.">
        <title>Thousands of microbial genomes shed light on interconnected biogeochemical processes in an aquifer system.</title>
        <authorList>
            <person name="Anantharaman K."/>
            <person name="Brown C.T."/>
            <person name="Hug L.A."/>
            <person name="Sharon I."/>
            <person name="Castelle C.J."/>
            <person name="Probst A.J."/>
            <person name="Thomas B.C."/>
            <person name="Singh A."/>
            <person name="Wilkins M.J."/>
            <person name="Karaoz U."/>
            <person name="Brodie E.L."/>
            <person name="Williams K.H."/>
            <person name="Hubbard S.S."/>
            <person name="Banfield J.F."/>
        </authorList>
    </citation>
    <scope>NUCLEOTIDE SEQUENCE [LARGE SCALE GENOMIC DNA]</scope>
</reference>
<dbReference type="GO" id="GO:0000049">
    <property type="term" value="F:tRNA binding"/>
    <property type="evidence" value="ECO:0007669"/>
    <property type="project" value="TreeGrafter"/>
</dbReference>
<feature type="domain" description="Aminoacyl-transfer RNA synthetases class-II family profile" evidence="4">
    <location>
        <begin position="17"/>
        <end position="320"/>
    </location>
</feature>
<dbReference type="EMBL" id="MFQH01000002">
    <property type="protein sequence ID" value="OGH78797.1"/>
    <property type="molecule type" value="Genomic_DNA"/>
</dbReference>
<evidence type="ECO:0000256" key="1">
    <source>
        <dbReference type="ARBA" id="ARBA00022598"/>
    </source>
</evidence>
<dbReference type="PANTHER" id="PTHR42918">
    <property type="entry name" value="LYSYL-TRNA SYNTHETASE"/>
    <property type="match status" value="1"/>
</dbReference>
<dbReference type="InterPro" id="IPR045864">
    <property type="entry name" value="aa-tRNA-synth_II/BPL/LPL"/>
</dbReference>
<keyword evidence="2" id="KW-0547">Nucleotide-binding</keyword>
<comment type="caution">
    <text evidence="5">The sequence shown here is derived from an EMBL/GenBank/DDBJ whole genome shotgun (WGS) entry which is preliminary data.</text>
</comment>
<dbReference type="SUPFAM" id="SSF55681">
    <property type="entry name" value="Class II aaRS and biotin synthetases"/>
    <property type="match status" value="1"/>
</dbReference>
<dbReference type="GO" id="GO:0004824">
    <property type="term" value="F:lysine-tRNA ligase activity"/>
    <property type="evidence" value="ECO:0007669"/>
    <property type="project" value="InterPro"/>
</dbReference>
<dbReference type="InterPro" id="IPR004525">
    <property type="entry name" value="EpmA"/>
</dbReference>
<dbReference type="PROSITE" id="PS50862">
    <property type="entry name" value="AA_TRNA_LIGASE_II"/>
    <property type="match status" value="1"/>
</dbReference>
<dbReference type="NCBIfam" id="NF006828">
    <property type="entry name" value="PRK09350.1"/>
    <property type="match status" value="1"/>
</dbReference>
<evidence type="ECO:0000256" key="3">
    <source>
        <dbReference type="ARBA" id="ARBA00022840"/>
    </source>
</evidence>